<sequence length="70" mass="7976">AEISGITFTVQEATRGSAERQCLSDRKIKEIAETCLKVEKIFNYSQDIEWCISNNKLWLLQSRAITGVIK</sequence>
<dbReference type="PANTHER" id="PTHR43615">
    <property type="entry name" value="PHOSPHOENOLPYRUVATE SYNTHASE-RELATED"/>
    <property type="match status" value="1"/>
</dbReference>
<dbReference type="InterPro" id="IPR051549">
    <property type="entry name" value="PEP_Utilizing_Enz"/>
</dbReference>
<accession>X1FB26</accession>
<gene>
    <name evidence="2" type="ORF">S03H2_14124</name>
</gene>
<organism evidence="2">
    <name type="scientific">marine sediment metagenome</name>
    <dbReference type="NCBI Taxonomy" id="412755"/>
    <lineage>
        <taxon>unclassified sequences</taxon>
        <taxon>metagenomes</taxon>
        <taxon>ecological metagenomes</taxon>
    </lineage>
</organism>
<feature type="domain" description="Pyruvate phosphate dikinase AMP/ATP-binding" evidence="1">
    <location>
        <begin position="12"/>
        <end position="66"/>
    </location>
</feature>
<dbReference type="EMBL" id="BARU01007164">
    <property type="protein sequence ID" value="GAH42162.1"/>
    <property type="molecule type" value="Genomic_DNA"/>
</dbReference>
<dbReference type="SUPFAM" id="SSF56059">
    <property type="entry name" value="Glutathione synthetase ATP-binding domain-like"/>
    <property type="match status" value="1"/>
</dbReference>
<reference evidence="2" key="1">
    <citation type="journal article" date="2014" name="Front. Microbiol.">
        <title>High frequency of phylogenetically diverse reductive dehalogenase-homologous genes in deep subseafloor sedimentary metagenomes.</title>
        <authorList>
            <person name="Kawai M."/>
            <person name="Futagami T."/>
            <person name="Toyoda A."/>
            <person name="Takaki Y."/>
            <person name="Nishi S."/>
            <person name="Hori S."/>
            <person name="Arai W."/>
            <person name="Tsubouchi T."/>
            <person name="Morono Y."/>
            <person name="Uchiyama I."/>
            <person name="Ito T."/>
            <person name="Fujiyama A."/>
            <person name="Inagaki F."/>
            <person name="Takami H."/>
        </authorList>
    </citation>
    <scope>NUCLEOTIDE SEQUENCE</scope>
    <source>
        <strain evidence="2">Expedition CK06-06</strain>
    </source>
</reference>
<protein>
    <recommendedName>
        <fullName evidence="1">Pyruvate phosphate dikinase AMP/ATP-binding domain-containing protein</fullName>
    </recommendedName>
</protein>
<dbReference type="InterPro" id="IPR002192">
    <property type="entry name" value="PPDK_AMP/ATP-bd"/>
</dbReference>
<dbReference type="Gene3D" id="3.30.470.20">
    <property type="entry name" value="ATP-grasp fold, B domain"/>
    <property type="match status" value="1"/>
</dbReference>
<evidence type="ECO:0000313" key="2">
    <source>
        <dbReference type="EMBL" id="GAH42162.1"/>
    </source>
</evidence>
<dbReference type="GO" id="GO:0005524">
    <property type="term" value="F:ATP binding"/>
    <property type="evidence" value="ECO:0007669"/>
    <property type="project" value="InterPro"/>
</dbReference>
<proteinExistence type="predicted"/>
<feature type="non-terminal residue" evidence="2">
    <location>
        <position position="1"/>
    </location>
</feature>
<name>X1FB26_9ZZZZ</name>
<evidence type="ECO:0000259" key="1">
    <source>
        <dbReference type="Pfam" id="PF01326"/>
    </source>
</evidence>
<dbReference type="PANTHER" id="PTHR43615:SF1">
    <property type="entry name" value="PPDK_N DOMAIN-CONTAINING PROTEIN"/>
    <property type="match status" value="1"/>
</dbReference>
<comment type="caution">
    <text evidence="2">The sequence shown here is derived from an EMBL/GenBank/DDBJ whole genome shotgun (WGS) entry which is preliminary data.</text>
</comment>
<dbReference type="Pfam" id="PF01326">
    <property type="entry name" value="PPDK_N"/>
    <property type="match status" value="1"/>
</dbReference>
<dbReference type="GO" id="GO:0016301">
    <property type="term" value="F:kinase activity"/>
    <property type="evidence" value="ECO:0007669"/>
    <property type="project" value="InterPro"/>
</dbReference>
<dbReference type="AlphaFoldDB" id="X1FB26"/>